<evidence type="ECO:0000313" key="1">
    <source>
        <dbReference type="EMBL" id="SHI12772.1"/>
    </source>
</evidence>
<reference evidence="1 2" key="1">
    <citation type="submission" date="2016-11" db="EMBL/GenBank/DDBJ databases">
        <authorList>
            <person name="Jaros S."/>
            <person name="Januszkiewicz K."/>
            <person name="Wedrychowicz H."/>
        </authorList>
    </citation>
    <scope>NUCLEOTIDE SEQUENCE [LARGE SCALE GENOMIC DNA]</scope>
    <source>
        <strain evidence="1 2">GAS138</strain>
    </source>
</reference>
<evidence type="ECO:0000313" key="2">
    <source>
        <dbReference type="Proteomes" id="UP000189796"/>
    </source>
</evidence>
<name>A0A1M5YL88_9BRAD</name>
<proteinExistence type="predicted"/>
<dbReference type="RefSeq" id="WP_245332799.1">
    <property type="nucleotide sequence ID" value="NZ_LT670817.1"/>
</dbReference>
<accession>A0A1M5YL88</accession>
<dbReference type="Proteomes" id="UP000189796">
    <property type="component" value="Chromosome I"/>
</dbReference>
<organism evidence="1 2">
    <name type="scientific">Bradyrhizobium erythrophlei</name>
    <dbReference type="NCBI Taxonomy" id="1437360"/>
    <lineage>
        <taxon>Bacteria</taxon>
        <taxon>Pseudomonadati</taxon>
        <taxon>Pseudomonadota</taxon>
        <taxon>Alphaproteobacteria</taxon>
        <taxon>Hyphomicrobiales</taxon>
        <taxon>Nitrobacteraceae</taxon>
        <taxon>Bradyrhizobium</taxon>
    </lineage>
</organism>
<dbReference type="AlphaFoldDB" id="A0A1M5YL88"/>
<gene>
    <name evidence="1" type="ORF">SAMN05443248_8471</name>
</gene>
<dbReference type="InterPro" id="IPR018841">
    <property type="entry name" value="DUF2442"/>
</dbReference>
<protein>
    <recommendedName>
        <fullName evidence="3">DUF2442 domain-containing protein</fullName>
    </recommendedName>
</protein>
<sequence length="106" mass="11410">MTPMKSALLSSTCDHSAISSKANGMSTLEIDVGELRPVSVAFTADELVVTLADGRRIATPLKWYPRLRDASAAARGRFELMPMGIHWPELDEDLGIAGMLQGRPAA</sequence>
<dbReference type="Pfam" id="PF10387">
    <property type="entry name" value="DUF2442"/>
    <property type="match status" value="1"/>
</dbReference>
<dbReference type="EMBL" id="LT670817">
    <property type="protein sequence ID" value="SHI12772.1"/>
    <property type="molecule type" value="Genomic_DNA"/>
</dbReference>
<evidence type="ECO:0008006" key="3">
    <source>
        <dbReference type="Google" id="ProtNLM"/>
    </source>
</evidence>
<dbReference type="Gene3D" id="3.30.2020.40">
    <property type="entry name" value="Uncharacterised protein PF10387, DUF2442"/>
    <property type="match status" value="1"/>
</dbReference>